<proteinExistence type="predicted"/>
<dbReference type="VEuPathDB" id="FungiDB:RhiirFUN_021277"/>
<reference evidence="1 2" key="1">
    <citation type="journal article" date="2013" name="Proc. Natl. Acad. Sci. U.S.A.">
        <title>Genome of an arbuscular mycorrhizal fungus provides insight into the oldest plant symbiosis.</title>
        <authorList>
            <person name="Tisserant E."/>
            <person name="Malbreil M."/>
            <person name="Kuo A."/>
            <person name="Kohler A."/>
            <person name="Symeonidi A."/>
            <person name="Balestrini R."/>
            <person name="Charron P."/>
            <person name="Duensing N."/>
            <person name="Frei Dit Frey N."/>
            <person name="Gianinazzi-Pearson V."/>
            <person name="Gilbert L.B."/>
            <person name="Handa Y."/>
            <person name="Herr J.R."/>
            <person name="Hijri M."/>
            <person name="Koul R."/>
            <person name="Kawaguchi M."/>
            <person name="Krajinski F."/>
            <person name="Lammers P.J."/>
            <person name="Masclaux F.G."/>
            <person name="Murat C."/>
            <person name="Morin E."/>
            <person name="Ndikumana S."/>
            <person name="Pagni M."/>
            <person name="Petitpierre D."/>
            <person name="Requena N."/>
            <person name="Rosikiewicz P."/>
            <person name="Riley R."/>
            <person name="Saito K."/>
            <person name="San Clemente H."/>
            <person name="Shapiro H."/>
            <person name="van Tuinen D."/>
            <person name="Becard G."/>
            <person name="Bonfante P."/>
            <person name="Paszkowski U."/>
            <person name="Shachar-Hill Y.Y."/>
            <person name="Tuskan G.A."/>
            <person name="Young P.W."/>
            <person name="Sanders I.R."/>
            <person name="Henrissat B."/>
            <person name="Rensing S.A."/>
            <person name="Grigoriev I.V."/>
            <person name="Corradi N."/>
            <person name="Roux C."/>
            <person name="Martin F."/>
        </authorList>
    </citation>
    <scope>NUCLEOTIDE SEQUENCE [LARGE SCALE GENOMIC DNA]</scope>
    <source>
        <strain evidence="1 2">DAOM 197198</strain>
    </source>
</reference>
<evidence type="ECO:0000313" key="2">
    <source>
        <dbReference type="Proteomes" id="UP000018888"/>
    </source>
</evidence>
<dbReference type="EMBL" id="AUPC02000242">
    <property type="protein sequence ID" value="POG64389.1"/>
    <property type="molecule type" value="Genomic_DNA"/>
</dbReference>
<organism evidence="1 2">
    <name type="scientific">Rhizophagus irregularis (strain DAOM 181602 / DAOM 197198 / MUCL 43194)</name>
    <name type="common">Arbuscular mycorrhizal fungus</name>
    <name type="synonym">Glomus intraradices</name>
    <dbReference type="NCBI Taxonomy" id="747089"/>
    <lineage>
        <taxon>Eukaryota</taxon>
        <taxon>Fungi</taxon>
        <taxon>Fungi incertae sedis</taxon>
        <taxon>Mucoromycota</taxon>
        <taxon>Glomeromycotina</taxon>
        <taxon>Glomeromycetes</taxon>
        <taxon>Glomerales</taxon>
        <taxon>Glomeraceae</taxon>
        <taxon>Rhizophagus</taxon>
    </lineage>
</organism>
<reference evidence="1 2" key="2">
    <citation type="journal article" date="2018" name="New Phytol.">
        <title>High intraspecific genome diversity in the model arbuscular mycorrhizal symbiont Rhizophagus irregularis.</title>
        <authorList>
            <person name="Chen E.C.H."/>
            <person name="Morin E."/>
            <person name="Beaudet D."/>
            <person name="Noel J."/>
            <person name="Yildirir G."/>
            <person name="Ndikumana S."/>
            <person name="Charron P."/>
            <person name="St-Onge C."/>
            <person name="Giorgi J."/>
            <person name="Kruger M."/>
            <person name="Marton T."/>
            <person name="Ropars J."/>
            <person name="Grigoriev I.V."/>
            <person name="Hainaut M."/>
            <person name="Henrissat B."/>
            <person name="Roux C."/>
            <person name="Martin F."/>
            <person name="Corradi N."/>
        </authorList>
    </citation>
    <scope>NUCLEOTIDE SEQUENCE [LARGE SCALE GENOMIC DNA]</scope>
    <source>
        <strain evidence="1 2">DAOM 197198</strain>
    </source>
</reference>
<dbReference type="Proteomes" id="UP000018888">
    <property type="component" value="Unassembled WGS sequence"/>
</dbReference>
<protein>
    <recommendedName>
        <fullName evidence="3">F-box domain-containing protein</fullName>
    </recommendedName>
</protein>
<dbReference type="AlphaFoldDB" id="A0A2H5RRR2"/>
<keyword evidence="2" id="KW-1185">Reference proteome</keyword>
<gene>
    <name evidence="1" type="ORF">GLOIN_2v1881404</name>
</gene>
<name>A0A2H5RRR2_RHIID</name>
<accession>A0A2H5RRR2</accession>
<evidence type="ECO:0000313" key="1">
    <source>
        <dbReference type="EMBL" id="POG64389.1"/>
    </source>
</evidence>
<comment type="caution">
    <text evidence="1">The sequence shown here is derived from an EMBL/GenBank/DDBJ whole genome shotgun (WGS) entry which is preliminary data.</text>
</comment>
<evidence type="ECO:0008006" key="3">
    <source>
        <dbReference type="Google" id="ProtNLM"/>
    </source>
</evidence>
<sequence>MTCSKIFSGDLTELTDEIIQYLRNDISTLYSCILVNRLWCRLAIPLLWENTFSIKKFKYYHFIEIYLQYLEEKDKEKLQDYGINKNLSPLNTLFNYLSFIKYLNTQNIISTIKLWVRDSSTREIGNQSNQLTLQSHPKYDLLKFIYESLFKIFIEREINLNTFDIFIFSNDDCDYFNIAFKLILQNQSFIHNIKNLNFNICPTHINITTIIPYLKSINTISSLSYEFHGCRYDQYLNIIHLPHKSNYRNLNYLFTSFKNSNILNTLKIITFRNISFNNIFAFNEIFEQLNVLESIHIIDCYSLNSFIERILNITKPFKLKTLFMNNELLDIDSLQLLLQKSGNYLENISFGPLINESKQQSLELIISYCMKIKVLELFGFDDQNIYSLFNFIENIGQNLNHLAIHQISDSSNNFEISLIVLQNLGQILPFKLEYLDLNLIIENANDFKIFLKNSQNTFINRLCIKIIIIRESGNDILHYIKDYIMRKKRVKYLGFKVNNNELFVLKDEVKEFELYNIKVQIYSSLSTDFVYILKKNVLVTNVFIIKS</sequence>